<accession>A0A0D7BU91</accession>
<dbReference type="InterPro" id="IPR031315">
    <property type="entry name" value="LNS2/PITP"/>
</dbReference>
<dbReference type="InterPro" id="IPR007651">
    <property type="entry name" value="Lipin_N"/>
</dbReference>
<dbReference type="SMART" id="SM00775">
    <property type="entry name" value="LNS2"/>
    <property type="match status" value="1"/>
</dbReference>
<feature type="domain" description="LNS2/PITP" evidence="4">
    <location>
        <begin position="653"/>
        <end position="809"/>
    </location>
</feature>
<dbReference type="PANTHER" id="PTHR12181">
    <property type="entry name" value="LIPIN"/>
    <property type="match status" value="1"/>
</dbReference>
<dbReference type="PANTHER" id="PTHR12181:SF12">
    <property type="entry name" value="PHOSPHATIDATE PHOSPHATASE"/>
    <property type="match status" value="1"/>
</dbReference>
<feature type="compositionally biased region" description="Basic and acidic residues" evidence="3">
    <location>
        <begin position="593"/>
        <end position="603"/>
    </location>
</feature>
<dbReference type="AlphaFoldDB" id="A0A0D7BU91"/>
<dbReference type="STRING" id="1314674.A0A0D7BU91"/>
<feature type="region of interest" description="Disordered" evidence="3">
    <location>
        <begin position="105"/>
        <end position="355"/>
    </location>
</feature>
<sequence length="1041" mass="115051">MNYLRGAVSAISAPYTYYQQLPPINPSTLTGAIDVIVVRRPADNGGTELACSPFHVRFGKFQVLRPGEKKVSVLVNGNPIPFDMKIGEAGEAFFVFETEDEVPDELITSPILKPQDDGSESPKLDGKADPPFLDLDGKKDSESQQPTEMETDEQRQQDERADAALDKFRKQSDRTPNVTFTNTMAYDAEGYHSQNAHDRERSDRTITAEDEDYQYNSAQDNQNGIAFPSSSHSPAPEQSFAFPPMRATSEPPPDMDEPGVGIDPSLSAPRIPPKLAVQSQPEQEYSWEWGAFPQPSPMKASFGKTGRIDDLPINRRKGKGKSLSISGLSDVWEDNDGRSHSLPPSVSDQTQTNGFAPVSEAEEDEAYGRGGRLSVSKSDPTKFRVLIGGKRIEFELSLVPDNDDGRRGNQPRDAELDVDDFDFSQRFEDGKVDLNLLLDTDNIVDDPALVLKWAGGQYIRQIDESPLIPALKIWRDDYIRRPDVGIIRPSSPLSDEEDGVKSGAEDNGNEVKAEPHKPPTSSSWVRWWSRSRKAPATPKPEDRPVLKETASAPLNNEPSSTPIRPPQIKDIGPTESTPNLPSATLPKPPAAETHTEGISEGGKRYAKTLRLTSDQLRALNLKEGANSITFSLAMSGVVACTARIFVWDYSDRILVSDIDGTITKSDALGHMFAMVGRDWTHLGVAKLYTDICRNGYKIMYLTSRAIGQADATRGYLQGIKQDDYVLPEGPVIMSPDRLIASLHREVIMRKPEVFKMACLRDILRLFGEGRNPFYAGFGNRITDALSYRSVNIPSSRIFTIDSTGEVKLELLELAGYKSSYIHMTDLVDQMFPPMHRQWDPEFTDFNYWRAPIQDFPLPDLSPPSPALSARSDTSNTSGLARLRNFSLLGGRAATPSATTKSGTSTPRSSSPDGPERSSQLRQMSSFERLSNTLGFSGGDRRSASPDSMSSLTYAESEFESDVEDDELAGGKRRKRERTRSMSSIPGALDDMHFEIDPPAGEEDQDGDGEYEEEGEEGEEAAEEDFDDDIFAAGEMKNVPFL</sequence>
<dbReference type="GO" id="GO:0008195">
    <property type="term" value="F:phosphatidate phosphatase activity"/>
    <property type="evidence" value="ECO:0007669"/>
    <property type="project" value="TreeGrafter"/>
</dbReference>
<dbReference type="InterPro" id="IPR013209">
    <property type="entry name" value="LNS2"/>
</dbReference>
<feature type="compositionally biased region" description="Polar residues" evidence="3">
    <location>
        <begin position="214"/>
        <end position="233"/>
    </location>
</feature>
<feature type="compositionally biased region" description="Acidic residues" evidence="3">
    <location>
        <begin position="999"/>
        <end position="1029"/>
    </location>
</feature>
<dbReference type="FunFam" id="3.40.50.1000:FF:000063">
    <property type="entry name" value="Nuclear elongation and deformation protein"/>
    <property type="match status" value="1"/>
</dbReference>
<dbReference type="GO" id="GO:0005634">
    <property type="term" value="C:nucleus"/>
    <property type="evidence" value="ECO:0007669"/>
    <property type="project" value="TreeGrafter"/>
</dbReference>
<feature type="compositionally biased region" description="Acidic residues" evidence="3">
    <location>
        <begin position="956"/>
        <end position="967"/>
    </location>
</feature>
<evidence type="ECO:0000256" key="1">
    <source>
        <dbReference type="ARBA" id="ARBA00005476"/>
    </source>
</evidence>
<gene>
    <name evidence="5" type="ORF">CYLTODRAFT_434014</name>
</gene>
<dbReference type="EMBL" id="KN880433">
    <property type="protein sequence ID" value="KIY73992.1"/>
    <property type="molecule type" value="Genomic_DNA"/>
</dbReference>
<feature type="compositionally biased region" description="Basic and acidic residues" evidence="3">
    <location>
        <begin position="114"/>
        <end position="128"/>
    </location>
</feature>
<feature type="compositionally biased region" description="Polar residues" evidence="3">
    <location>
        <begin position="342"/>
        <end position="354"/>
    </location>
</feature>
<dbReference type="GO" id="GO:0019432">
    <property type="term" value="P:triglyceride biosynthetic process"/>
    <property type="evidence" value="ECO:0007669"/>
    <property type="project" value="TreeGrafter"/>
</dbReference>
<dbReference type="SUPFAM" id="SSF56784">
    <property type="entry name" value="HAD-like"/>
    <property type="match status" value="1"/>
</dbReference>
<dbReference type="Gene3D" id="3.40.50.1000">
    <property type="entry name" value="HAD superfamily/HAD-like"/>
    <property type="match status" value="1"/>
</dbReference>
<evidence type="ECO:0000256" key="3">
    <source>
        <dbReference type="SAM" id="MobiDB-lite"/>
    </source>
</evidence>
<dbReference type="OrthoDB" id="4567at2759"/>
<comment type="similarity">
    <text evidence="1">Belongs to the lipin family.</text>
</comment>
<keyword evidence="6" id="KW-1185">Reference proteome</keyword>
<evidence type="ECO:0000313" key="6">
    <source>
        <dbReference type="Proteomes" id="UP000054007"/>
    </source>
</evidence>
<proteinExistence type="inferred from homology"/>
<feature type="compositionally biased region" description="Basic and acidic residues" evidence="3">
    <location>
        <begin position="152"/>
        <end position="173"/>
    </location>
</feature>
<dbReference type="InterPro" id="IPR026058">
    <property type="entry name" value="LIPIN"/>
</dbReference>
<feature type="compositionally biased region" description="Basic and acidic residues" evidence="3">
    <location>
        <begin position="195"/>
        <end position="207"/>
    </location>
</feature>
<feature type="region of interest" description="Disordered" evidence="3">
    <location>
        <begin position="890"/>
        <end position="1041"/>
    </location>
</feature>
<feature type="compositionally biased region" description="Polar residues" evidence="3">
    <location>
        <begin position="174"/>
        <end position="184"/>
    </location>
</feature>
<feature type="compositionally biased region" description="Polar residues" evidence="3">
    <location>
        <begin position="552"/>
        <end position="562"/>
    </location>
</feature>
<dbReference type="Pfam" id="PF08235">
    <property type="entry name" value="LNS2"/>
    <property type="match status" value="1"/>
</dbReference>
<feature type="compositionally biased region" description="Basic and acidic residues" evidence="3">
    <location>
        <begin position="499"/>
        <end position="517"/>
    </location>
</feature>
<dbReference type="InterPro" id="IPR023214">
    <property type="entry name" value="HAD_sf"/>
</dbReference>
<dbReference type="Pfam" id="PF04571">
    <property type="entry name" value="Lipin_N"/>
    <property type="match status" value="1"/>
</dbReference>
<evidence type="ECO:0000313" key="5">
    <source>
        <dbReference type="EMBL" id="KIY73992.1"/>
    </source>
</evidence>
<feature type="compositionally biased region" description="Polar residues" evidence="3">
    <location>
        <begin position="895"/>
        <end position="934"/>
    </location>
</feature>
<evidence type="ECO:0000256" key="2">
    <source>
        <dbReference type="ARBA" id="ARBA00022553"/>
    </source>
</evidence>
<evidence type="ECO:0000259" key="4">
    <source>
        <dbReference type="SMART" id="SM00775"/>
    </source>
</evidence>
<organism evidence="5 6">
    <name type="scientific">Cylindrobasidium torrendii FP15055 ss-10</name>
    <dbReference type="NCBI Taxonomy" id="1314674"/>
    <lineage>
        <taxon>Eukaryota</taxon>
        <taxon>Fungi</taxon>
        <taxon>Dikarya</taxon>
        <taxon>Basidiomycota</taxon>
        <taxon>Agaricomycotina</taxon>
        <taxon>Agaricomycetes</taxon>
        <taxon>Agaricomycetidae</taxon>
        <taxon>Agaricales</taxon>
        <taxon>Marasmiineae</taxon>
        <taxon>Physalacriaceae</taxon>
        <taxon>Cylindrobasidium</taxon>
    </lineage>
</organism>
<name>A0A0D7BU91_9AGAR</name>
<feature type="compositionally biased region" description="Polar residues" evidence="3">
    <location>
        <begin position="944"/>
        <end position="953"/>
    </location>
</feature>
<dbReference type="GO" id="GO:0009062">
    <property type="term" value="P:fatty acid catabolic process"/>
    <property type="evidence" value="ECO:0007669"/>
    <property type="project" value="TreeGrafter"/>
</dbReference>
<dbReference type="InterPro" id="IPR036412">
    <property type="entry name" value="HAD-like_sf"/>
</dbReference>
<keyword evidence="2" id="KW-0597">Phosphoprotein</keyword>
<dbReference type="Proteomes" id="UP000054007">
    <property type="component" value="Unassembled WGS sequence"/>
</dbReference>
<feature type="region of interest" description="Disordered" evidence="3">
    <location>
        <begin position="485"/>
        <end position="604"/>
    </location>
</feature>
<protein>
    <submittedName>
        <fullName evidence="5">LNS2-domain-containing protein</fullName>
    </submittedName>
</protein>
<reference evidence="5 6" key="1">
    <citation type="journal article" date="2015" name="Fungal Genet. Biol.">
        <title>Evolution of novel wood decay mechanisms in Agaricales revealed by the genome sequences of Fistulina hepatica and Cylindrobasidium torrendii.</title>
        <authorList>
            <person name="Floudas D."/>
            <person name="Held B.W."/>
            <person name="Riley R."/>
            <person name="Nagy L.G."/>
            <person name="Koehler G."/>
            <person name="Ransdell A.S."/>
            <person name="Younus H."/>
            <person name="Chow J."/>
            <person name="Chiniquy J."/>
            <person name="Lipzen A."/>
            <person name="Tritt A."/>
            <person name="Sun H."/>
            <person name="Haridas S."/>
            <person name="LaButti K."/>
            <person name="Ohm R.A."/>
            <person name="Kues U."/>
            <person name="Blanchette R.A."/>
            <person name="Grigoriev I.V."/>
            <person name="Minto R.E."/>
            <person name="Hibbett D.S."/>
        </authorList>
    </citation>
    <scope>NUCLEOTIDE SEQUENCE [LARGE SCALE GENOMIC DNA]</scope>
    <source>
        <strain evidence="5 6">FP15055 ss-10</strain>
    </source>
</reference>